<accession>A0A411YES2</accession>
<protein>
    <submittedName>
        <fullName evidence="3">CHAT domain-containing protein</fullName>
    </submittedName>
</protein>
<feature type="compositionally biased region" description="Basic residues" evidence="1">
    <location>
        <begin position="104"/>
        <end position="114"/>
    </location>
</feature>
<evidence type="ECO:0000259" key="2">
    <source>
        <dbReference type="Pfam" id="PF12770"/>
    </source>
</evidence>
<feature type="compositionally biased region" description="Basic residues" evidence="1">
    <location>
        <begin position="86"/>
        <end position="97"/>
    </location>
</feature>
<dbReference type="Proteomes" id="UP000291469">
    <property type="component" value="Chromosome"/>
</dbReference>
<evidence type="ECO:0000313" key="4">
    <source>
        <dbReference type="Proteomes" id="UP000291469"/>
    </source>
</evidence>
<feature type="region of interest" description="Disordered" evidence="1">
    <location>
        <begin position="80"/>
        <end position="122"/>
    </location>
</feature>
<evidence type="ECO:0000256" key="1">
    <source>
        <dbReference type="SAM" id="MobiDB-lite"/>
    </source>
</evidence>
<dbReference type="SUPFAM" id="SSF48452">
    <property type="entry name" value="TPR-like"/>
    <property type="match status" value="1"/>
</dbReference>
<dbReference type="EMBL" id="CP036402">
    <property type="protein sequence ID" value="QBI19725.1"/>
    <property type="molecule type" value="Genomic_DNA"/>
</dbReference>
<dbReference type="Pfam" id="PF12770">
    <property type="entry name" value="CHAT"/>
    <property type="match status" value="1"/>
</dbReference>
<sequence>MARDVGHRGAASLVQVPFDPREVVEGADQPVRLVQVVARGAVHRLRHARGQWWLVSPVAASAMVVCVPASCHDLSSRPIAGDQYQRRRRDHQRHRTNHGGVAHSRQRPHPRRHLSPRERMTTGGQRTAILADLAAQALDCAREDPEHARDLAGRVLAEAPPDDPASAASRSIAHRALGLAARADHDLDLSLRHFSRAVETAEGAGERVVAARARTSLFGTLAFQGRFEAAFQEAARAAQDVEGVDLARLEFQRATVLVAQGLDLGAALADFNRALPVLRAAGETELVAATLWNRGMLHSYRGDLAVAEADLREAESLHRSSGQPRLAATIQQNLGLVSSQRGDLPAALEWFGKAAAFFDERGEVDPIGLRDRCEALLPARLLAEARASAEQGLARLTRHGYRGYAAETRLLLAHAAILDDDPDTARIEADRAARTFAQQGRPRHRVLASYIAARAAWHQGEHSRGVLGRIRRAADQLEDAGWMAPAQEARLTAGRLALELGHPIIADRELGVAGERRHRGPLEPRVHGWHAEALRRHAAGNRTGARRAIEAGLRLVDAQRDLLGATDLRTHTTVHGAELAQFGLHLALEQQRADRVLMAAERTRAASLATPPTRPPDDERLASALGRLRQTVRDLDRAALAGEGTTDLIQQQTRLEREVADLARQARGTGTGPSGHLSLDALHQRLGDRALVEFVGVGGSLHAVVVVGERATLVPLGSDDPVSRKVVAVRFAARRLTNPRGSEAGRAAAHTAFDHARHELDRLLFDQLRSHVGDRPLVVVPTGSLHALPWGTLPSLDGRPVTVAPSSQLWLRAHESAAAPGTDPPVLAQGPDVPAAADELAAIADHHPNATLRTGADSTAETVLADLDAASLGHLAAHGTFRADNPQFSSLRLADGPLMVYDLERIRQPPPHLVLSACDAGLSDVSAGDELRGLAAALLGLGTRSVIASVIPVGDVETAALMGDVHAELASGREPATALARAQSRTGADGSAPRASGFVCFGAG</sequence>
<dbReference type="AlphaFoldDB" id="A0A411YES2"/>
<feature type="domain" description="CHAT" evidence="2">
    <location>
        <begin position="758"/>
        <end position="986"/>
    </location>
</feature>
<keyword evidence="4" id="KW-1185">Reference proteome</keyword>
<gene>
    <name evidence="3" type="ORF">ER308_09300</name>
</gene>
<reference evidence="3 4" key="1">
    <citation type="submission" date="2019-01" db="EMBL/GenBank/DDBJ databases">
        <title>Egibacter rhizosphaerae EGI 80759T.</title>
        <authorList>
            <person name="Chen D.-D."/>
            <person name="Tian Y."/>
            <person name="Jiao J.-Y."/>
            <person name="Zhang X.-T."/>
            <person name="Zhang Y.-G."/>
            <person name="Zhang Y."/>
            <person name="Xiao M."/>
            <person name="Shu W.-S."/>
            <person name="Li W.-J."/>
        </authorList>
    </citation>
    <scope>NUCLEOTIDE SEQUENCE [LARGE SCALE GENOMIC DNA]</scope>
    <source>
        <strain evidence="3 4">EGI 80759</strain>
    </source>
</reference>
<dbReference type="KEGG" id="erz:ER308_09300"/>
<dbReference type="SMART" id="SM00028">
    <property type="entry name" value="TPR"/>
    <property type="match status" value="3"/>
</dbReference>
<proteinExistence type="predicted"/>
<dbReference type="Gene3D" id="1.25.40.10">
    <property type="entry name" value="Tetratricopeptide repeat domain"/>
    <property type="match status" value="2"/>
</dbReference>
<dbReference type="PANTHER" id="PTHR10098">
    <property type="entry name" value="RAPSYN-RELATED"/>
    <property type="match status" value="1"/>
</dbReference>
<dbReference type="InterPro" id="IPR011990">
    <property type="entry name" value="TPR-like_helical_dom_sf"/>
</dbReference>
<dbReference type="InterPro" id="IPR024983">
    <property type="entry name" value="CHAT_dom"/>
</dbReference>
<evidence type="ECO:0000313" key="3">
    <source>
        <dbReference type="EMBL" id="QBI19725.1"/>
    </source>
</evidence>
<organism evidence="3 4">
    <name type="scientific">Egibacter rhizosphaerae</name>
    <dbReference type="NCBI Taxonomy" id="1670831"/>
    <lineage>
        <taxon>Bacteria</taxon>
        <taxon>Bacillati</taxon>
        <taxon>Actinomycetota</taxon>
        <taxon>Nitriliruptoria</taxon>
        <taxon>Egibacterales</taxon>
        <taxon>Egibacteraceae</taxon>
        <taxon>Egibacter</taxon>
    </lineage>
</organism>
<name>A0A411YES2_9ACTN</name>
<dbReference type="InterPro" id="IPR019734">
    <property type="entry name" value="TPR_rpt"/>
</dbReference>
<dbReference type="OrthoDB" id="9761935at2"/>
<dbReference type="PANTHER" id="PTHR10098:SF108">
    <property type="entry name" value="TETRATRICOPEPTIDE REPEAT PROTEIN 28"/>
    <property type="match status" value="1"/>
</dbReference>